<dbReference type="GeneTree" id="ENSGT00940000165210"/>
<feature type="domain" description="Sulfotransferase" evidence="4">
    <location>
        <begin position="57"/>
        <end position="300"/>
    </location>
</feature>
<dbReference type="AlphaFoldDB" id="A0A670I6U5"/>
<protein>
    <recommendedName>
        <fullName evidence="3">Sulfotransferase</fullName>
        <ecNumber evidence="3">2.8.2.-</ecNumber>
    </recommendedName>
</protein>
<dbReference type="EC" id="2.8.2.-" evidence="3"/>
<evidence type="ECO:0000313" key="5">
    <source>
        <dbReference type="Ensembl" id="ENSPMRP00000007465.1"/>
    </source>
</evidence>
<dbReference type="Pfam" id="PF00685">
    <property type="entry name" value="Sulfotransfer_1"/>
    <property type="match status" value="1"/>
</dbReference>
<name>A0A670I6U5_PODMU</name>
<dbReference type="Ensembl" id="ENSPMRT00000007984.1">
    <property type="protein sequence ID" value="ENSPMRP00000007465.1"/>
    <property type="gene ID" value="ENSPMRG00000005029.1"/>
</dbReference>
<evidence type="ECO:0000313" key="6">
    <source>
        <dbReference type="Proteomes" id="UP000472272"/>
    </source>
</evidence>
<organism evidence="5 6">
    <name type="scientific">Podarcis muralis</name>
    <name type="common">Wall lizard</name>
    <name type="synonym">Lacerta muralis</name>
    <dbReference type="NCBI Taxonomy" id="64176"/>
    <lineage>
        <taxon>Eukaryota</taxon>
        <taxon>Metazoa</taxon>
        <taxon>Chordata</taxon>
        <taxon>Craniata</taxon>
        <taxon>Vertebrata</taxon>
        <taxon>Euteleostomi</taxon>
        <taxon>Lepidosauria</taxon>
        <taxon>Squamata</taxon>
        <taxon>Bifurcata</taxon>
        <taxon>Unidentata</taxon>
        <taxon>Episquamata</taxon>
        <taxon>Laterata</taxon>
        <taxon>Lacertibaenia</taxon>
        <taxon>Lacertidae</taxon>
        <taxon>Podarcis</taxon>
    </lineage>
</organism>
<dbReference type="SUPFAM" id="SSF52540">
    <property type="entry name" value="P-loop containing nucleoside triphosphate hydrolases"/>
    <property type="match status" value="1"/>
</dbReference>
<proteinExistence type="inferred from homology"/>
<keyword evidence="2 3" id="KW-0808">Transferase</keyword>
<evidence type="ECO:0000259" key="4">
    <source>
        <dbReference type="Pfam" id="PF00685"/>
    </source>
</evidence>
<dbReference type="PANTHER" id="PTHR11783">
    <property type="entry name" value="SULFOTRANSFERASE SULT"/>
    <property type="match status" value="1"/>
</dbReference>
<reference evidence="5" key="2">
    <citation type="submission" date="2025-05" db="UniProtKB">
        <authorList>
            <consortium name="Ensembl"/>
        </authorList>
    </citation>
    <scope>IDENTIFICATION</scope>
</reference>
<dbReference type="InterPro" id="IPR027417">
    <property type="entry name" value="P-loop_NTPase"/>
</dbReference>
<sequence>MAMRSKHGIEILDKLLADGEKLAPEDKLFTYKGILYPLAVCKLENFQALETFGARMDDVILVGYPKTGTNWLETMLSGLEIRAGKYTEEEKERRKAIGEELSVPSRLEFGNPDAFKRMTKLPSRRIIVTHLPPHLLPKSIFKSKAKILVLTRNPKDTVVSYFHFNNNFPGFPNATWDAYFTDFMNGQVCWGSYFDHVSEWDKYIDDENVMGICYEELKEDLHSGLQKIAKFFGFSLTEEEIKSVAEKGSFKAMKQKSAETHGAFGDVLFRKGSVGDWKSLFSESQNQEMDRRFEECLAKSKLGAKMKYEVYCKI</sequence>
<dbReference type="GO" id="GO:0008146">
    <property type="term" value="F:sulfotransferase activity"/>
    <property type="evidence" value="ECO:0007669"/>
    <property type="project" value="InterPro"/>
</dbReference>
<keyword evidence="6" id="KW-1185">Reference proteome</keyword>
<dbReference type="InterPro" id="IPR000863">
    <property type="entry name" value="Sulfotransferase_dom"/>
</dbReference>
<gene>
    <name evidence="5" type="primary">LOC114594349</name>
</gene>
<comment type="similarity">
    <text evidence="1 3">Belongs to the sulfotransferase 1 family.</text>
</comment>
<reference evidence="5 6" key="1">
    <citation type="journal article" date="2019" name="Proc. Natl. Acad. Sci. U.S.A.">
        <title>Regulatory changes in pterin and carotenoid genes underlie balanced color polymorphisms in the wall lizard.</title>
        <authorList>
            <person name="Andrade P."/>
            <person name="Pinho C."/>
            <person name="Perez I de Lanuza G."/>
            <person name="Afonso S."/>
            <person name="Brejcha J."/>
            <person name="Rubin C.J."/>
            <person name="Wallerman O."/>
            <person name="Pereira P."/>
            <person name="Sabatino S.J."/>
            <person name="Bellati A."/>
            <person name="Pellitteri-Rosa D."/>
            <person name="Bosakova Z."/>
            <person name="Bunikis I."/>
            <person name="Carretero M.A."/>
            <person name="Feiner N."/>
            <person name="Marsik P."/>
            <person name="Pauperio F."/>
            <person name="Salvi D."/>
            <person name="Soler L."/>
            <person name="While G.M."/>
            <person name="Uller T."/>
            <person name="Font E."/>
            <person name="Andersson L."/>
            <person name="Carneiro M."/>
        </authorList>
    </citation>
    <scope>NUCLEOTIDE SEQUENCE</scope>
</reference>
<dbReference type="Gene3D" id="3.40.50.300">
    <property type="entry name" value="P-loop containing nucleotide triphosphate hydrolases"/>
    <property type="match status" value="1"/>
</dbReference>
<evidence type="ECO:0000256" key="2">
    <source>
        <dbReference type="ARBA" id="ARBA00022679"/>
    </source>
</evidence>
<evidence type="ECO:0000256" key="1">
    <source>
        <dbReference type="ARBA" id="ARBA00005771"/>
    </source>
</evidence>
<dbReference type="Ensembl" id="ENSPMRT00000007987.1">
    <property type="protein sequence ID" value="ENSPMRP00000007468.1"/>
    <property type="gene ID" value="ENSPMRG00000005029.1"/>
</dbReference>
<dbReference type="Proteomes" id="UP000472272">
    <property type="component" value="Chromosome 3"/>
</dbReference>
<evidence type="ECO:0000256" key="3">
    <source>
        <dbReference type="RuleBase" id="RU361155"/>
    </source>
</evidence>
<accession>A0A670I6U5</accession>